<dbReference type="AlphaFoldDB" id="A0A081NTM0"/>
<dbReference type="RefSeq" id="WP_036693504.1">
    <property type="nucleotide sequence ID" value="NZ_JNVM01000062.1"/>
</dbReference>
<sequence length="118" mass="13791">MSLMPLRIPAGYAICFNKFSDVEPIPCKSEDGFIDNWEYFAEDILQIARMQLVDGVWGLPSSGKLIIDLGWYPDSQIAGQYRLVQVNEHWEVIREKHSKNRYEIRDTIEDWMNNPVDL</sequence>
<gene>
    <name evidence="1" type="ORF">ET33_33680</name>
</gene>
<accession>A0A081NTM0</accession>
<proteinExistence type="predicted"/>
<name>A0A081NTM0_9BACL</name>
<keyword evidence="2" id="KW-1185">Reference proteome</keyword>
<comment type="caution">
    <text evidence="1">The sequence shown here is derived from an EMBL/GenBank/DDBJ whole genome shotgun (WGS) entry which is preliminary data.</text>
</comment>
<organism evidence="1 2">
    <name type="scientific">Paenibacillus tyrfis</name>
    <dbReference type="NCBI Taxonomy" id="1501230"/>
    <lineage>
        <taxon>Bacteria</taxon>
        <taxon>Bacillati</taxon>
        <taxon>Bacillota</taxon>
        <taxon>Bacilli</taxon>
        <taxon>Bacillales</taxon>
        <taxon>Paenibacillaceae</taxon>
        <taxon>Paenibacillus</taxon>
    </lineage>
</organism>
<dbReference type="EMBL" id="JNVM01000062">
    <property type="protein sequence ID" value="KEQ21793.1"/>
    <property type="molecule type" value="Genomic_DNA"/>
</dbReference>
<dbReference type="Proteomes" id="UP000028123">
    <property type="component" value="Unassembled WGS sequence"/>
</dbReference>
<protein>
    <submittedName>
        <fullName evidence="1">Uncharacterized protein</fullName>
    </submittedName>
</protein>
<dbReference type="OrthoDB" id="3532550at2"/>
<evidence type="ECO:0000313" key="1">
    <source>
        <dbReference type="EMBL" id="KEQ21793.1"/>
    </source>
</evidence>
<reference evidence="1 2" key="1">
    <citation type="submission" date="2014-06" db="EMBL/GenBank/DDBJ databases">
        <title>Draft genome sequence of Paenibacillus sp. MSt1.</title>
        <authorList>
            <person name="Aw Y.K."/>
            <person name="Ong K.S."/>
            <person name="Gan H.M."/>
            <person name="Lee S.M."/>
        </authorList>
    </citation>
    <scope>NUCLEOTIDE SEQUENCE [LARGE SCALE GENOMIC DNA]</scope>
    <source>
        <strain evidence="1 2">MSt1</strain>
    </source>
</reference>
<dbReference type="eggNOG" id="ENOG5031Q8D">
    <property type="taxonomic scope" value="Bacteria"/>
</dbReference>
<evidence type="ECO:0000313" key="2">
    <source>
        <dbReference type="Proteomes" id="UP000028123"/>
    </source>
</evidence>